<dbReference type="GO" id="GO:0046983">
    <property type="term" value="F:protein dimerization activity"/>
    <property type="evidence" value="ECO:0007669"/>
    <property type="project" value="InterPro"/>
</dbReference>
<comment type="caution">
    <text evidence="7">The sequence shown here is derived from an EMBL/GenBank/DDBJ whole genome shotgun (WGS) entry which is preliminary data.</text>
</comment>
<reference evidence="7" key="1">
    <citation type="submission" date="2020-06" db="EMBL/GenBank/DDBJ databases">
        <title>WGS assembly of Ceratodon purpureus strain R40.</title>
        <authorList>
            <person name="Carey S.B."/>
            <person name="Jenkins J."/>
            <person name="Shu S."/>
            <person name="Lovell J.T."/>
            <person name="Sreedasyam A."/>
            <person name="Maumus F."/>
            <person name="Tiley G.P."/>
            <person name="Fernandez-Pozo N."/>
            <person name="Barry K."/>
            <person name="Chen C."/>
            <person name="Wang M."/>
            <person name="Lipzen A."/>
            <person name="Daum C."/>
            <person name="Saski C.A."/>
            <person name="Payton A.C."/>
            <person name="Mcbreen J.C."/>
            <person name="Conrad R.E."/>
            <person name="Kollar L.M."/>
            <person name="Olsson S."/>
            <person name="Huttunen S."/>
            <person name="Landis J.B."/>
            <person name="Wickett N.J."/>
            <person name="Johnson M.G."/>
            <person name="Rensing S.A."/>
            <person name="Grimwood J."/>
            <person name="Schmutz J."/>
            <person name="Mcdaniel S.F."/>
        </authorList>
    </citation>
    <scope>NUCLEOTIDE SEQUENCE</scope>
    <source>
        <strain evidence="7">R40</strain>
    </source>
</reference>
<dbReference type="Proteomes" id="UP000822688">
    <property type="component" value="Chromosome 10"/>
</dbReference>
<dbReference type="GO" id="GO:0008171">
    <property type="term" value="F:O-methyltransferase activity"/>
    <property type="evidence" value="ECO:0007669"/>
    <property type="project" value="InterPro"/>
</dbReference>
<keyword evidence="2" id="KW-0808">Transferase</keyword>
<feature type="active site" description="Proton acceptor" evidence="4">
    <location>
        <position position="305"/>
    </location>
</feature>
<evidence type="ECO:0000313" key="8">
    <source>
        <dbReference type="Proteomes" id="UP000822688"/>
    </source>
</evidence>
<dbReference type="PANTHER" id="PTHR11746">
    <property type="entry name" value="O-METHYLTRANSFERASE"/>
    <property type="match status" value="1"/>
</dbReference>
<keyword evidence="3" id="KW-0949">S-adenosyl-L-methionine</keyword>
<evidence type="ECO:0000259" key="6">
    <source>
        <dbReference type="Pfam" id="PF08100"/>
    </source>
</evidence>
<dbReference type="PIRSF" id="PIRSF005739">
    <property type="entry name" value="O-mtase"/>
    <property type="match status" value="1"/>
</dbReference>
<evidence type="ECO:0000259" key="5">
    <source>
        <dbReference type="Pfam" id="PF00891"/>
    </source>
</evidence>
<keyword evidence="1" id="KW-0489">Methyltransferase</keyword>
<dbReference type="Gene3D" id="1.10.10.10">
    <property type="entry name" value="Winged helix-like DNA-binding domain superfamily/Winged helix DNA-binding domain"/>
    <property type="match status" value="1"/>
</dbReference>
<dbReference type="Pfam" id="PF08100">
    <property type="entry name" value="Dimerisation"/>
    <property type="match status" value="1"/>
</dbReference>
<dbReference type="CDD" id="cd02440">
    <property type="entry name" value="AdoMet_MTases"/>
    <property type="match status" value="1"/>
</dbReference>
<evidence type="ECO:0000313" key="7">
    <source>
        <dbReference type="EMBL" id="KAG0558857.1"/>
    </source>
</evidence>
<proteinExistence type="predicted"/>
<dbReference type="AlphaFoldDB" id="A0A8T0GJZ5"/>
<evidence type="ECO:0000256" key="2">
    <source>
        <dbReference type="ARBA" id="ARBA00022679"/>
    </source>
</evidence>
<evidence type="ECO:0000256" key="4">
    <source>
        <dbReference type="PIRSR" id="PIRSR005739-1"/>
    </source>
</evidence>
<sequence>MASITVNGTCSLPLSSSVVCHAEHIDLDEEVHEDIVDLKEEEQEDIISKLVVMLLSISWTPAAALRTIVELNIPKILATHASAPTHSMTAEELLERAPGASKPNARNLERMMRLLTCKNIFTEEVENITEGGLLKVIRRYALTPLSRVLVPDHATGTMANFVKFTTMSPVFCKAMEHLSESILSGGSAFESAFGTNAFDYMTTHPDQLHCFQAAMTDHTNQMLPIFLAKYQGFKGVKKLMDVGGGDGTTLSRILARHPHIQGVNFDLPEVVARAPCHPGVEHMVGDMFQSIPFGCDAIFMKTILHDWNDEDCLKILRNCYSALPAGGKVIIVDALVPVETSTNSEDYENVGTFMSDFCMQAHCPDGRERQEHEFQYLVKAAGFSNFQVVVQLDYMFVMEGVKQ</sequence>
<organism evidence="7 8">
    <name type="scientific">Ceratodon purpureus</name>
    <name type="common">Fire moss</name>
    <name type="synonym">Dicranum purpureum</name>
    <dbReference type="NCBI Taxonomy" id="3225"/>
    <lineage>
        <taxon>Eukaryota</taxon>
        <taxon>Viridiplantae</taxon>
        <taxon>Streptophyta</taxon>
        <taxon>Embryophyta</taxon>
        <taxon>Bryophyta</taxon>
        <taxon>Bryophytina</taxon>
        <taxon>Bryopsida</taxon>
        <taxon>Dicranidae</taxon>
        <taxon>Pseudoditrichales</taxon>
        <taxon>Ditrichaceae</taxon>
        <taxon>Ceratodon</taxon>
    </lineage>
</organism>
<evidence type="ECO:0000256" key="3">
    <source>
        <dbReference type="ARBA" id="ARBA00022691"/>
    </source>
</evidence>
<name>A0A8T0GJZ5_CERPU</name>
<dbReference type="SUPFAM" id="SSF53335">
    <property type="entry name" value="S-adenosyl-L-methionine-dependent methyltransferases"/>
    <property type="match status" value="1"/>
</dbReference>
<evidence type="ECO:0000256" key="1">
    <source>
        <dbReference type="ARBA" id="ARBA00022603"/>
    </source>
</evidence>
<dbReference type="PROSITE" id="PS51683">
    <property type="entry name" value="SAM_OMT_II"/>
    <property type="match status" value="1"/>
</dbReference>
<keyword evidence="8" id="KW-1185">Reference proteome</keyword>
<feature type="domain" description="O-methyltransferase dimerisation" evidence="6">
    <location>
        <begin position="63"/>
        <end position="151"/>
    </location>
</feature>
<protein>
    <submittedName>
        <fullName evidence="7">Uncharacterized protein</fullName>
    </submittedName>
</protein>
<dbReference type="Gene3D" id="3.40.50.150">
    <property type="entry name" value="Vaccinia Virus protein VP39"/>
    <property type="match status" value="1"/>
</dbReference>
<dbReference type="GO" id="GO:0032259">
    <property type="term" value="P:methylation"/>
    <property type="evidence" value="ECO:0007669"/>
    <property type="project" value="UniProtKB-KW"/>
</dbReference>
<dbReference type="InterPro" id="IPR012967">
    <property type="entry name" value="COMT_dimerisation"/>
</dbReference>
<dbReference type="InterPro" id="IPR029063">
    <property type="entry name" value="SAM-dependent_MTases_sf"/>
</dbReference>
<dbReference type="EMBL" id="CM026431">
    <property type="protein sequence ID" value="KAG0558857.1"/>
    <property type="molecule type" value="Genomic_DNA"/>
</dbReference>
<dbReference type="SUPFAM" id="SSF46785">
    <property type="entry name" value="Winged helix' DNA-binding domain"/>
    <property type="match status" value="1"/>
</dbReference>
<dbReference type="InterPro" id="IPR036388">
    <property type="entry name" value="WH-like_DNA-bd_sf"/>
</dbReference>
<dbReference type="InterPro" id="IPR036390">
    <property type="entry name" value="WH_DNA-bd_sf"/>
</dbReference>
<accession>A0A8T0GJZ5</accession>
<dbReference type="Pfam" id="PF00891">
    <property type="entry name" value="Methyltransf_2"/>
    <property type="match status" value="1"/>
</dbReference>
<dbReference type="InterPro" id="IPR016461">
    <property type="entry name" value="COMT-like"/>
</dbReference>
<gene>
    <name evidence="7" type="ORF">KC19_10G059300</name>
</gene>
<dbReference type="InterPro" id="IPR001077">
    <property type="entry name" value="COMT_C"/>
</dbReference>
<feature type="domain" description="O-methyltransferase C-terminal" evidence="5">
    <location>
        <begin position="176"/>
        <end position="384"/>
    </location>
</feature>